<evidence type="ECO:0000313" key="3">
    <source>
        <dbReference type="Proteomes" id="UP001153076"/>
    </source>
</evidence>
<dbReference type="InterPro" id="IPR006502">
    <property type="entry name" value="PDDEXK-like"/>
</dbReference>
<dbReference type="PANTHER" id="PTHR31579">
    <property type="entry name" value="OS03G0796600 PROTEIN"/>
    <property type="match status" value="1"/>
</dbReference>
<feature type="region of interest" description="Disordered" evidence="1">
    <location>
        <begin position="1"/>
        <end position="20"/>
    </location>
</feature>
<keyword evidence="3" id="KW-1185">Reference proteome</keyword>
<dbReference type="Pfam" id="PF04720">
    <property type="entry name" value="PDDEXK_6"/>
    <property type="match status" value="1"/>
</dbReference>
<dbReference type="AlphaFoldDB" id="A0A9Q1KFC9"/>
<organism evidence="2 3">
    <name type="scientific">Carnegiea gigantea</name>
    <dbReference type="NCBI Taxonomy" id="171969"/>
    <lineage>
        <taxon>Eukaryota</taxon>
        <taxon>Viridiplantae</taxon>
        <taxon>Streptophyta</taxon>
        <taxon>Embryophyta</taxon>
        <taxon>Tracheophyta</taxon>
        <taxon>Spermatophyta</taxon>
        <taxon>Magnoliopsida</taxon>
        <taxon>eudicotyledons</taxon>
        <taxon>Gunneridae</taxon>
        <taxon>Pentapetalae</taxon>
        <taxon>Caryophyllales</taxon>
        <taxon>Cactineae</taxon>
        <taxon>Cactaceae</taxon>
        <taxon>Cactoideae</taxon>
        <taxon>Echinocereeae</taxon>
        <taxon>Carnegiea</taxon>
    </lineage>
</organism>
<dbReference type="OrthoDB" id="691424at2759"/>
<accession>A0A9Q1KFC9</accession>
<evidence type="ECO:0000256" key="1">
    <source>
        <dbReference type="SAM" id="MobiDB-lite"/>
    </source>
</evidence>
<dbReference type="EMBL" id="JAKOGI010000153">
    <property type="protein sequence ID" value="KAJ8441831.1"/>
    <property type="molecule type" value="Genomic_DNA"/>
</dbReference>
<evidence type="ECO:0000313" key="2">
    <source>
        <dbReference type="EMBL" id="KAJ8441831.1"/>
    </source>
</evidence>
<comment type="caution">
    <text evidence="2">The sequence shown here is derived from an EMBL/GenBank/DDBJ whole genome shotgun (WGS) entry which is preliminary data.</text>
</comment>
<dbReference type="PANTHER" id="PTHR31579:SF14">
    <property type="entry name" value="RNA POLYMERASE SUBUNIT BETA-BETA PROTEIN, PUTATIVE (DUF506)-RELATED"/>
    <property type="match status" value="1"/>
</dbReference>
<proteinExistence type="predicted"/>
<dbReference type="Proteomes" id="UP001153076">
    <property type="component" value="Unassembled WGS sequence"/>
</dbReference>
<sequence length="397" mass="43712">MPLSMKIQPIDAGSDDHSRSEMVVPVGKPVVKSRLRRLFRISVAEKEAEPYSGEVFEPSSVCLAKMVQNFIEETTEKPPSGRSRCNCFNGSGSDGSSDGESDAVGVCDFLKSLVVCGSANEKKVLGDTVRIVAEKNKVCKRKDELRKTVTDGLLSLGYDAAICKSKWEKSPSFPAGEYEYVDVIVGEERLIIDIDFRSEFEVARSTKTYKSILQTLPHIFVGKSDRLSKIICILSEAAKQSLKKKGMHIPPWRKADYVQAKWLSPPTRLISASATATPPPSPLTPVGSAIESSALSLEKAVLGHDQPDEPGSTQSSLGFEPVFEMSESSGEEEVKVNVNVKVMVDVNGQERARLLCLQHQETKRGSEDRGLRSEEKVRFGNSQIIFHFFSQWHTLAG</sequence>
<reference evidence="2" key="1">
    <citation type="submission" date="2022-04" db="EMBL/GenBank/DDBJ databases">
        <title>Carnegiea gigantea Genome sequencing and assembly v2.</title>
        <authorList>
            <person name="Copetti D."/>
            <person name="Sanderson M.J."/>
            <person name="Burquez A."/>
            <person name="Wojciechowski M.F."/>
        </authorList>
    </citation>
    <scope>NUCLEOTIDE SEQUENCE</scope>
    <source>
        <strain evidence="2">SGP5-SGP5p</strain>
        <tissue evidence="2">Aerial part</tissue>
    </source>
</reference>
<name>A0A9Q1KFC9_9CARY</name>
<dbReference type="NCBIfam" id="TIGR01615">
    <property type="entry name" value="A_thal_3542"/>
    <property type="match status" value="1"/>
</dbReference>
<protein>
    <submittedName>
        <fullName evidence="2">Uncharacterized protein</fullName>
    </submittedName>
</protein>
<gene>
    <name evidence="2" type="ORF">Cgig2_021521</name>
</gene>